<gene>
    <name evidence="5" type="ORF">TM35_000052920</name>
</gene>
<dbReference type="GO" id="GO:0016887">
    <property type="term" value="F:ATP hydrolysis activity"/>
    <property type="evidence" value="ECO:0007669"/>
    <property type="project" value="InterPro"/>
</dbReference>
<keyword evidence="3" id="KW-0732">Signal</keyword>
<feature type="chain" id="PRO_5012258981" description="Vesicle-fusing ATPase" evidence="3">
    <location>
        <begin position="35"/>
        <end position="939"/>
    </location>
</feature>
<dbReference type="EC" id="3.6.4.6" evidence="1"/>
<dbReference type="Gene3D" id="1.10.8.60">
    <property type="match status" value="1"/>
</dbReference>
<dbReference type="InterPro" id="IPR039812">
    <property type="entry name" value="Vesicle-fus_ATPase"/>
</dbReference>
<feature type="domain" description="AAA+ ATPase" evidence="4">
    <location>
        <begin position="298"/>
        <end position="495"/>
    </location>
</feature>
<dbReference type="InterPro" id="IPR041569">
    <property type="entry name" value="AAA_lid_3"/>
</dbReference>
<dbReference type="EMBL" id="NBCO01000005">
    <property type="protein sequence ID" value="ORC91696.1"/>
    <property type="molecule type" value="Genomic_DNA"/>
</dbReference>
<keyword evidence="1" id="KW-0067">ATP-binding</keyword>
<protein>
    <recommendedName>
        <fullName evidence="1">Vesicle-fusing ATPase</fullName>
        <ecNumber evidence="1">3.6.4.6</ecNumber>
    </recommendedName>
</protein>
<keyword evidence="6" id="KW-1185">Reference proteome</keyword>
<dbReference type="GO" id="GO:0005524">
    <property type="term" value="F:ATP binding"/>
    <property type="evidence" value="ECO:0007669"/>
    <property type="project" value="UniProtKB-UniRule"/>
</dbReference>
<dbReference type="InterPro" id="IPR003593">
    <property type="entry name" value="AAA+_ATPase"/>
</dbReference>
<feature type="domain" description="AAA+ ATPase" evidence="4">
    <location>
        <begin position="649"/>
        <end position="790"/>
    </location>
</feature>
<keyword evidence="1" id="KW-0460">Magnesium</keyword>
<dbReference type="Pfam" id="PF00004">
    <property type="entry name" value="AAA"/>
    <property type="match status" value="3"/>
</dbReference>
<keyword evidence="1" id="KW-0813">Transport</keyword>
<dbReference type="FunFam" id="1.10.8.60:FF:000127">
    <property type="entry name" value="Vesicular-fusion protein SEC18"/>
    <property type="match status" value="1"/>
</dbReference>
<keyword evidence="1" id="KW-0931">ER-Golgi transport</keyword>
<dbReference type="InterPro" id="IPR003959">
    <property type="entry name" value="ATPase_AAA_core"/>
</dbReference>
<keyword evidence="1" id="KW-0653">Protein transport</keyword>
<reference evidence="5 6" key="1">
    <citation type="submission" date="2017-03" db="EMBL/GenBank/DDBJ databases">
        <title>An alternative strategy for trypanosome survival in the mammalian bloodstream revealed through genome and transcriptome analysis of the ubiquitous bovine parasite Trypanosoma (Megatrypanum) theileri.</title>
        <authorList>
            <person name="Kelly S."/>
            <person name="Ivens A."/>
            <person name="Mott A."/>
            <person name="O'Neill E."/>
            <person name="Emms D."/>
            <person name="Macleod O."/>
            <person name="Voorheis P."/>
            <person name="Matthews J."/>
            <person name="Matthews K."/>
            <person name="Carrington M."/>
        </authorList>
    </citation>
    <scope>NUCLEOTIDE SEQUENCE [LARGE SCALE GENOMIC DNA]</scope>
    <source>
        <strain evidence="5">Edinburgh</strain>
    </source>
</reference>
<evidence type="ECO:0000256" key="2">
    <source>
        <dbReference type="SAM" id="MobiDB-lite"/>
    </source>
</evidence>
<comment type="subcellular location">
    <subcellularLocation>
        <location evidence="1">Cytoplasm</location>
    </subcellularLocation>
</comment>
<name>A0A1X0P437_9TRYP</name>
<comment type="caution">
    <text evidence="5">The sequence shown here is derived from an EMBL/GenBank/DDBJ whole genome shotgun (WGS) entry which is preliminary data.</text>
</comment>
<dbReference type="SMART" id="SM00382">
    <property type="entry name" value="AAA"/>
    <property type="match status" value="2"/>
</dbReference>
<dbReference type="VEuPathDB" id="TriTrypDB:TM35_000052920"/>
<dbReference type="GeneID" id="39982727"/>
<keyword evidence="1" id="KW-0547">Nucleotide-binding</keyword>
<sequence length="939" mass="105010">MLYRFAHQRTACRSCVRTFLVMFLFLLHLTGGTAEEEIETIYLQEGQEQNSGTDESSSTRGVELLAISGCKRPSRPGRSRETYHCFAGRKNKGPVQLFIRGRGFPIDTPLRIRLQEHTPLPLREDEKSNADLITMECLDVKASEVFPHQILSCILPHPSVSLRGKSQWLKRLSHNIVWMDLELIVDTSISDSEVNDTSITIGILHHSVQLDLTLRSGNSIDGNLNNENILANEDKEMSDDDPLELFLQKSHRKSSNGEEWLSLGIGGLKNQLELLYRRVFLSRISSLQDVVGSVQLPHVRGVMLHGPPGNGKTLIARAIAKLLGKNTKVTIVNAADILSKYVGDSEKNLRDLILGDDDDDEDDDGSNDYNDGGYSYGDDNDNGVNDDNVNENRDDFNTEVQEDNDIGNEKKEGRLHTIIIDEIESLFRRRGESGDGSSAKAVYDGLTNQLLTLMDGVDRVPNILIVGLTNQLHSIDRALLRPGRFEVVIEIPLPDLEGRTEMLFIHTQKLREEQHLAPDVNLDNLAARTGGFSGADIAGTVRAAVSYALMRYRDMMEDDTSVGNNNLGKEGDLRTETSPKQFQVTSDDFNLAIRDMLDSMQQILLGKQYNGADKDDSTTPLIDFDGSITQGINTTRRVLQSIQRSQAEHAAVVIVYGPSGTGKTFLSQQLVKLLPFDIVKFIVSGKLYGSMRGDNIIDEVIIGLREAVNSKGNYSLVIENVERILNEGGSTTWDVLKTTIRDFKESAYTPSLLYEGETKKLHGKRLLIVTTSEKETLHSLMHSIEYDVQLTLHFIQRKDLLELLQNYGILPLNAEMANEVVNSYPPMLSYRQFLRITDLALWRAHDAEVKVKTALDASDHHHHHHQTTSVYSSLNAFFHKGGKLQKGASKNAVPSLDTKERQKQFSMAVRDVVTLMGLSDVFDDLPTENDVVEGDEVYW</sequence>
<feature type="compositionally biased region" description="Acidic residues" evidence="2">
    <location>
        <begin position="354"/>
        <end position="366"/>
    </location>
</feature>
<dbReference type="PANTHER" id="PTHR23078">
    <property type="entry name" value="VESICULAR-FUSION PROTEIN NSF"/>
    <property type="match status" value="1"/>
</dbReference>
<dbReference type="PANTHER" id="PTHR23078:SF2">
    <property type="entry name" value="VESICLE-FUSING ATPASE"/>
    <property type="match status" value="1"/>
</dbReference>
<comment type="catalytic activity">
    <reaction evidence="1">
        <text>ATP + H2O = ADP + phosphate + H(+)</text>
        <dbReference type="Rhea" id="RHEA:13065"/>
        <dbReference type="ChEBI" id="CHEBI:15377"/>
        <dbReference type="ChEBI" id="CHEBI:15378"/>
        <dbReference type="ChEBI" id="CHEBI:30616"/>
        <dbReference type="ChEBI" id="CHEBI:43474"/>
        <dbReference type="ChEBI" id="CHEBI:456216"/>
        <dbReference type="EC" id="3.6.4.6"/>
    </reaction>
</comment>
<keyword evidence="1" id="KW-0963">Cytoplasm</keyword>
<feature type="signal peptide" evidence="3">
    <location>
        <begin position="1"/>
        <end position="34"/>
    </location>
</feature>
<keyword evidence="1" id="KW-0479">Metal-binding</keyword>
<dbReference type="GO" id="GO:0005795">
    <property type="term" value="C:Golgi stack"/>
    <property type="evidence" value="ECO:0007669"/>
    <property type="project" value="TreeGrafter"/>
</dbReference>
<accession>A0A1X0P437</accession>
<dbReference type="Proteomes" id="UP000192257">
    <property type="component" value="Unassembled WGS sequence"/>
</dbReference>
<dbReference type="GO" id="GO:0046872">
    <property type="term" value="F:metal ion binding"/>
    <property type="evidence" value="ECO:0007669"/>
    <property type="project" value="UniProtKB-UniRule"/>
</dbReference>
<dbReference type="GO" id="GO:0043001">
    <property type="term" value="P:Golgi to plasma membrane protein transport"/>
    <property type="evidence" value="ECO:0007669"/>
    <property type="project" value="TreeGrafter"/>
</dbReference>
<dbReference type="RefSeq" id="XP_028885762.1">
    <property type="nucleotide sequence ID" value="XM_029022947.1"/>
</dbReference>
<dbReference type="GO" id="GO:0006891">
    <property type="term" value="P:intra-Golgi vesicle-mediated transport"/>
    <property type="evidence" value="ECO:0007669"/>
    <property type="project" value="TreeGrafter"/>
</dbReference>
<organism evidence="5 6">
    <name type="scientific">Trypanosoma theileri</name>
    <dbReference type="NCBI Taxonomy" id="67003"/>
    <lineage>
        <taxon>Eukaryota</taxon>
        <taxon>Discoba</taxon>
        <taxon>Euglenozoa</taxon>
        <taxon>Kinetoplastea</taxon>
        <taxon>Metakinetoplastina</taxon>
        <taxon>Trypanosomatida</taxon>
        <taxon>Trypanosomatidae</taxon>
        <taxon>Trypanosoma</taxon>
    </lineage>
</organism>
<feature type="region of interest" description="Disordered" evidence="2">
    <location>
        <begin position="352"/>
        <end position="408"/>
    </location>
</feature>
<keyword evidence="1" id="KW-0378">Hydrolase</keyword>
<dbReference type="Pfam" id="PF17862">
    <property type="entry name" value="AAA_lid_3"/>
    <property type="match status" value="1"/>
</dbReference>
<dbReference type="GO" id="GO:0035494">
    <property type="term" value="P:SNARE complex disassembly"/>
    <property type="evidence" value="ECO:0007669"/>
    <property type="project" value="InterPro"/>
</dbReference>
<evidence type="ECO:0000259" key="4">
    <source>
        <dbReference type="SMART" id="SM00382"/>
    </source>
</evidence>
<evidence type="ECO:0000256" key="3">
    <source>
        <dbReference type="SAM" id="SignalP"/>
    </source>
</evidence>
<dbReference type="AlphaFoldDB" id="A0A1X0P437"/>
<dbReference type="CDD" id="cd00009">
    <property type="entry name" value="AAA"/>
    <property type="match status" value="1"/>
</dbReference>
<evidence type="ECO:0000256" key="1">
    <source>
        <dbReference type="RuleBase" id="RU367045"/>
    </source>
</evidence>
<comment type="similarity">
    <text evidence="1">Belongs to the AAA ATPase family.</text>
</comment>
<dbReference type="SUPFAM" id="SSF52540">
    <property type="entry name" value="P-loop containing nucleoside triphosphate hydrolases"/>
    <property type="match status" value="2"/>
</dbReference>
<dbReference type="Gene3D" id="3.40.50.300">
    <property type="entry name" value="P-loop containing nucleotide triphosphate hydrolases"/>
    <property type="match status" value="2"/>
</dbReference>
<dbReference type="STRING" id="67003.A0A1X0P437"/>
<evidence type="ECO:0000313" key="5">
    <source>
        <dbReference type="EMBL" id="ORC91696.1"/>
    </source>
</evidence>
<dbReference type="InterPro" id="IPR027417">
    <property type="entry name" value="P-loop_NTPase"/>
</dbReference>
<comment type="cofactor">
    <cofactor evidence="1">
        <name>Mg(2+)</name>
        <dbReference type="ChEBI" id="CHEBI:18420"/>
    </cofactor>
    <text evidence="1">Binds 1 Mg(2+) ion per subunit.</text>
</comment>
<evidence type="ECO:0000313" key="6">
    <source>
        <dbReference type="Proteomes" id="UP000192257"/>
    </source>
</evidence>
<feature type="compositionally biased region" description="Low complexity" evidence="2">
    <location>
        <begin position="367"/>
        <end position="387"/>
    </location>
</feature>
<comment type="function">
    <text evidence="1">Required for vesicle-mediated transport. Catalyzes the fusion of transport vesicles within the Golgi cisternae. Is also required for transport from the endoplasmic reticulum to the Golgi stack. Seems to function as a fusion protein required for the delivery of cargo proteins to all compartments of the Golgi stack independent of vesicle origin.</text>
</comment>
<proteinExistence type="inferred from homology"/>
<dbReference type="OrthoDB" id="240084at2759"/>